<dbReference type="OrthoDB" id="9810247at2"/>
<evidence type="ECO:0000313" key="6">
    <source>
        <dbReference type="EMBL" id="ORW96297.1"/>
    </source>
</evidence>
<evidence type="ECO:0000256" key="2">
    <source>
        <dbReference type="ARBA" id="ARBA00022679"/>
    </source>
</evidence>
<sequence length="236" mass="25918">MTTFDNVDGDEVDKFDKVSDTWWDPNGEMGGLHAINPLRTKFIQDVLSIEGLKILDVGCGGGILSEALAKAGAQVTGLDMSRQSLDVARAHARSGGLNIAYLYDSVENIAAQDSGRFDVVTCMEMLEHVPEPERIVAACAGALKPGGHAFFSTINRTPKAFLFAIVGGEYILRLLPRGTHSYSKFIRPEELAEWSRANSLDFGKFASLIYNPFTRRFRLATDSVDVNYLAHFIKKG</sequence>
<name>A0A1X2E7G3_MYCSZ</name>
<dbReference type="Proteomes" id="UP000193317">
    <property type="component" value="Unassembled WGS sequence"/>
</dbReference>
<dbReference type="PANTHER" id="PTHR43464:SF19">
    <property type="entry name" value="UBIQUINONE BIOSYNTHESIS O-METHYLTRANSFERASE, MITOCHONDRIAL"/>
    <property type="match status" value="1"/>
</dbReference>
<dbReference type="GO" id="GO:0032259">
    <property type="term" value="P:methylation"/>
    <property type="evidence" value="ECO:0007669"/>
    <property type="project" value="UniProtKB-KW"/>
</dbReference>
<dbReference type="HAMAP" id="MF_00472">
    <property type="entry name" value="UbiG"/>
    <property type="match status" value="1"/>
</dbReference>
<dbReference type="RefSeq" id="WP_085671792.1">
    <property type="nucleotide sequence ID" value="NZ_LQPW01000132.1"/>
</dbReference>
<comment type="caution">
    <text evidence="6">The sequence shown here is derived from an EMBL/GenBank/DDBJ whole genome shotgun (WGS) entry which is preliminary data.</text>
</comment>
<dbReference type="FunFam" id="3.40.50.150:FF:000028">
    <property type="entry name" value="Ubiquinone biosynthesis O-methyltransferase"/>
    <property type="match status" value="1"/>
</dbReference>
<evidence type="ECO:0000259" key="5">
    <source>
        <dbReference type="Pfam" id="PF08241"/>
    </source>
</evidence>
<dbReference type="AlphaFoldDB" id="A0A1X2E7G3"/>
<dbReference type="InterPro" id="IPR010233">
    <property type="entry name" value="UbiG_MeTrfase"/>
</dbReference>
<accession>A0A1X2E7G3</accession>
<dbReference type="PANTHER" id="PTHR43464">
    <property type="entry name" value="METHYLTRANSFERASE"/>
    <property type="match status" value="1"/>
</dbReference>
<dbReference type="GO" id="GO:0010420">
    <property type="term" value="F:polyprenyldihydroxybenzoate methyltransferase activity"/>
    <property type="evidence" value="ECO:0007669"/>
    <property type="project" value="InterPro"/>
</dbReference>
<evidence type="ECO:0000256" key="3">
    <source>
        <dbReference type="ARBA" id="ARBA00022688"/>
    </source>
</evidence>
<keyword evidence="2 6" id="KW-0808">Transferase</keyword>
<dbReference type="Gene3D" id="3.40.50.150">
    <property type="entry name" value="Vaccinia Virus protein VP39"/>
    <property type="match status" value="1"/>
</dbReference>
<keyword evidence="7" id="KW-1185">Reference proteome</keyword>
<evidence type="ECO:0000256" key="4">
    <source>
        <dbReference type="ARBA" id="ARBA00022691"/>
    </source>
</evidence>
<protein>
    <submittedName>
        <fullName evidence="6">Bifunctional 3-demethylubiquinol 3-O-methyltransferase/2-polyprenyl-6-hydroxyphenol methylase</fullName>
    </submittedName>
</protein>
<proteinExistence type="inferred from homology"/>
<reference evidence="6 7" key="1">
    <citation type="submission" date="2016-01" db="EMBL/GenBank/DDBJ databases">
        <title>The new phylogeny of the genus Mycobacterium.</title>
        <authorList>
            <person name="Tarcisio F."/>
            <person name="Conor M."/>
            <person name="Antonella G."/>
            <person name="Elisabetta G."/>
            <person name="Giulia F.S."/>
            <person name="Sara T."/>
            <person name="Anna F."/>
            <person name="Clotilde B."/>
            <person name="Roberto B."/>
            <person name="Veronica D.S."/>
            <person name="Fabio R."/>
            <person name="Monica P."/>
            <person name="Olivier J."/>
            <person name="Enrico T."/>
            <person name="Nicola S."/>
        </authorList>
    </citation>
    <scope>NUCLEOTIDE SEQUENCE [LARGE SCALE GENOMIC DNA]</scope>
    <source>
        <strain evidence="6 7">DSM 44166</strain>
    </source>
</reference>
<feature type="domain" description="Methyltransferase type 11" evidence="5">
    <location>
        <begin position="55"/>
        <end position="151"/>
    </location>
</feature>
<dbReference type="GO" id="GO:0061542">
    <property type="term" value="F:3-demethylubiquinol 3-O-methyltransferase activity"/>
    <property type="evidence" value="ECO:0007669"/>
    <property type="project" value="InterPro"/>
</dbReference>
<dbReference type="SUPFAM" id="SSF53335">
    <property type="entry name" value="S-adenosyl-L-methionine-dependent methyltransferases"/>
    <property type="match status" value="1"/>
</dbReference>
<dbReference type="CDD" id="cd02440">
    <property type="entry name" value="AdoMet_MTases"/>
    <property type="match status" value="1"/>
</dbReference>
<gene>
    <name evidence="6" type="ORF">AWC27_05230</name>
</gene>
<dbReference type="InterPro" id="IPR013216">
    <property type="entry name" value="Methyltransf_11"/>
</dbReference>
<evidence type="ECO:0000313" key="7">
    <source>
        <dbReference type="Proteomes" id="UP000193317"/>
    </source>
</evidence>
<dbReference type="Pfam" id="PF08241">
    <property type="entry name" value="Methyltransf_11"/>
    <property type="match status" value="1"/>
</dbReference>
<dbReference type="NCBIfam" id="TIGR01983">
    <property type="entry name" value="UbiG"/>
    <property type="match status" value="1"/>
</dbReference>
<keyword evidence="4" id="KW-0949">S-adenosyl-L-methionine</keyword>
<dbReference type="InterPro" id="IPR029063">
    <property type="entry name" value="SAM-dependent_MTases_sf"/>
</dbReference>
<dbReference type="EMBL" id="LQPW01000132">
    <property type="protein sequence ID" value="ORW96297.1"/>
    <property type="molecule type" value="Genomic_DNA"/>
</dbReference>
<keyword evidence="1 6" id="KW-0489">Methyltransferase</keyword>
<organism evidence="6 7">
    <name type="scientific">Mycobacterium szulgai</name>
    <dbReference type="NCBI Taxonomy" id="1787"/>
    <lineage>
        <taxon>Bacteria</taxon>
        <taxon>Bacillati</taxon>
        <taxon>Actinomycetota</taxon>
        <taxon>Actinomycetes</taxon>
        <taxon>Mycobacteriales</taxon>
        <taxon>Mycobacteriaceae</taxon>
        <taxon>Mycobacterium</taxon>
    </lineage>
</organism>
<keyword evidence="3" id="KW-0831">Ubiquinone biosynthesis</keyword>
<evidence type="ECO:0000256" key="1">
    <source>
        <dbReference type="ARBA" id="ARBA00022603"/>
    </source>
</evidence>